<evidence type="ECO:0000259" key="7">
    <source>
        <dbReference type="Pfam" id="PF04082"/>
    </source>
</evidence>
<accession>A0A9P9BHL8</accession>
<dbReference type="GeneID" id="70191873"/>
<evidence type="ECO:0000256" key="1">
    <source>
        <dbReference type="ARBA" id="ARBA00004123"/>
    </source>
</evidence>
<dbReference type="GO" id="GO:0006351">
    <property type="term" value="P:DNA-templated transcription"/>
    <property type="evidence" value="ECO:0007669"/>
    <property type="project" value="InterPro"/>
</dbReference>
<keyword evidence="4" id="KW-0863">Zinc-finger</keyword>
<evidence type="ECO:0000313" key="9">
    <source>
        <dbReference type="Proteomes" id="UP000756346"/>
    </source>
</evidence>
<organism evidence="8 9">
    <name type="scientific">Microdochium trichocladiopsis</name>
    <dbReference type="NCBI Taxonomy" id="1682393"/>
    <lineage>
        <taxon>Eukaryota</taxon>
        <taxon>Fungi</taxon>
        <taxon>Dikarya</taxon>
        <taxon>Ascomycota</taxon>
        <taxon>Pezizomycotina</taxon>
        <taxon>Sordariomycetes</taxon>
        <taxon>Xylariomycetidae</taxon>
        <taxon>Xylariales</taxon>
        <taxon>Microdochiaceae</taxon>
        <taxon>Microdochium</taxon>
    </lineage>
</organism>
<sequence>MSCSHVGHILTAYVPGMRSFATYELAKSAWIEDPPYRAWQYQNVAGSRCHATNAPRENENARKLCLTALTFLARFTCTDGLAKSFDCGSSVERRHIMSSLHPLEAKSRDIVLGIREAIHATARQHRAALDWSPTTEVLCTRFFSPENLERFILAFWSLWYPNWPVFHKPTFSTTNKPAPLLAAMAVIGAALTSEKSDGDQAMRWADAVHSFVFSNPQLSDEPIATCDGAVHHLQLSARLDAIRAAYAMLLWMTWEGSTAQKNQARRHDFSQVVAAARSVQPYGASYDNLSAYQEAAAEDTAWRAFGFREELLRTIAYVFLLDSAFVIFYNCTPRMLVSELQINLTCPEVCFQAADVSSWSQHMATWARSTIGKFRPSFAGIMKIMMEDDLSQEQQAMTRQMSALNFFVVISALHIFIFHHRHGGTSEMQPLPIMKALSNWRYAWLSRMPVLGIYDIFTTDPQTAWRRIGFMRYVPEYWRLAAIFVFQCTEPARLLAVQKSVGREFNFRLERPRNVDETNMAKLHELIMHFKDISFGADDL</sequence>
<keyword evidence="9" id="KW-1185">Reference proteome</keyword>
<dbReference type="EMBL" id="JAGTJQ010000011">
    <property type="protein sequence ID" value="KAH7018614.1"/>
    <property type="molecule type" value="Genomic_DNA"/>
</dbReference>
<dbReference type="GO" id="GO:0008270">
    <property type="term" value="F:zinc ion binding"/>
    <property type="evidence" value="ECO:0007669"/>
    <property type="project" value="UniProtKB-KW"/>
</dbReference>
<keyword evidence="5" id="KW-0862">Zinc</keyword>
<name>A0A9P9BHL8_9PEZI</name>
<dbReference type="InterPro" id="IPR007219">
    <property type="entry name" value="XnlR_reg_dom"/>
</dbReference>
<proteinExistence type="predicted"/>
<evidence type="ECO:0000256" key="4">
    <source>
        <dbReference type="ARBA" id="ARBA00022771"/>
    </source>
</evidence>
<comment type="subcellular location">
    <subcellularLocation>
        <location evidence="1">Nucleus</location>
    </subcellularLocation>
</comment>
<evidence type="ECO:0000256" key="6">
    <source>
        <dbReference type="ARBA" id="ARBA00023242"/>
    </source>
</evidence>
<evidence type="ECO:0000256" key="5">
    <source>
        <dbReference type="ARBA" id="ARBA00022833"/>
    </source>
</evidence>
<dbReference type="PANTHER" id="PTHR40626:SF3">
    <property type="entry name" value="TRANSCRIPTION FACTOR WITH C2H2 AND ZN(2)-CYS(6) DNA BINDING DOMAIN (EUROFUNG)-RELATED"/>
    <property type="match status" value="1"/>
</dbReference>
<dbReference type="InterPro" id="IPR051059">
    <property type="entry name" value="VerF-like"/>
</dbReference>
<protein>
    <recommendedName>
        <fullName evidence="7">Xylanolytic transcriptional activator regulatory domain-containing protein</fullName>
    </recommendedName>
</protein>
<feature type="domain" description="Xylanolytic transcriptional activator regulatory" evidence="7">
    <location>
        <begin position="153"/>
        <end position="349"/>
    </location>
</feature>
<dbReference type="GO" id="GO:0000785">
    <property type="term" value="C:chromatin"/>
    <property type="evidence" value="ECO:0007669"/>
    <property type="project" value="TreeGrafter"/>
</dbReference>
<keyword evidence="3" id="KW-0677">Repeat</keyword>
<evidence type="ECO:0000256" key="2">
    <source>
        <dbReference type="ARBA" id="ARBA00022723"/>
    </source>
</evidence>
<dbReference type="OrthoDB" id="3945418at2759"/>
<comment type="caution">
    <text evidence="8">The sequence shown here is derived from an EMBL/GenBank/DDBJ whole genome shotgun (WGS) entry which is preliminary data.</text>
</comment>
<keyword evidence="6" id="KW-0539">Nucleus</keyword>
<dbReference type="Pfam" id="PF04082">
    <property type="entry name" value="Fungal_trans"/>
    <property type="match status" value="1"/>
</dbReference>
<dbReference type="Proteomes" id="UP000756346">
    <property type="component" value="Unassembled WGS sequence"/>
</dbReference>
<gene>
    <name evidence="8" type="ORF">B0I36DRAFT_425501</name>
</gene>
<reference evidence="8" key="1">
    <citation type="journal article" date="2021" name="Nat. Commun.">
        <title>Genetic determinants of endophytism in the Arabidopsis root mycobiome.</title>
        <authorList>
            <person name="Mesny F."/>
            <person name="Miyauchi S."/>
            <person name="Thiergart T."/>
            <person name="Pickel B."/>
            <person name="Atanasova L."/>
            <person name="Karlsson M."/>
            <person name="Huettel B."/>
            <person name="Barry K.W."/>
            <person name="Haridas S."/>
            <person name="Chen C."/>
            <person name="Bauer D."/>
            <person name="Andreopoulos W."/>
            <person name="Pangilinan J."/>
            <person name="LaButti K."/>
            <person name="Riley R."/>
            <person name="Lipzen A."/>
            <person name="Clum A."/>
            <person name="Drula E."/>
            <person name="Henrissat B."/>
            <person name="Kohler A."/>
            <person name="Grigoriev I.V."/>
            <person name="Martin F.M."/>
            <person name="Hacquard S."/>
        </authorList>
    </citation>
    <scope>NUCLEOTIDE SEQUENCE</scope>
    <source>
        <strain evidence="8">MPI-CAGE-CH-0230</strain>
    </source>
</reference>
<keyword evidence="2" id="KW-0479">Metal-binding</keyword>
<evidence type="ECO:0000313" key="8">
    <source>
        <dbReference type="EMBL" id="KAH7018614.1"/>
    </source>
</evidence>
<dbReference type="GO" id="GO:0000981">
    <property type="term" value="F:DNA-binding transcription factor activity, RNA polymerase II-specific"/>
    <property type="evidence" value="ECO:0007669"/>
    <property type="project" value="InterPro"/>
</dbReference>
<evidence type="ECO:0000256" key="3">
    <source>
        <dbReference type="ARBA" id="ARBA00022737"/>
    </source>
</evidence>
<dbReference type="RefSeq" id="XP_046006881.1">
    <property type="nucleotide sequence ID" value="XM_046162327.1"/>
</dbReference>
<dbReference type="PANTHER" id="PTHR40626">
    <property type="entry name" value="MIP31509P"/>
    <property type="match status" value="1"/>
</dbReference>
<dbReference type="AlphaFoldDB" id="A0A9P9BHL8"/>
<dbReference type="GO" id="GO:0005634">
    <property type="term" value="C:nucleus"/>
    <property type="evidence" value="ECO:0007669"/>
    <property type="project" value="UniProtKB-SubCell"/>
</dbReference>
<dbReference type="GO" id="GO:0000978">
    <property type="term" value="F:RNA polymerase II cis-regulatory region sequence-specific DNA binding"/>
    <property type="evidence" value="ECO:0007669"/>
    <property type="project" value="InterPro"/>
</dbReference>